<gene>
    <name evidence="5" type="primary">phoD_2</name>
    <name evidence="5" type="ORF">AWB79_06447</name>
</gene>
<keyword evidence="2" id="KW-0732">Signal</keyword>
<evidence type="ECO:0000259" key="4">
    <source>
        <dbReference type="Pfam" id="PF16655"/>
    </source>
</evidence>
<feature type="domain" description="Phospholipase D N-terminal" evidence="4">
    <location>
        <begin position="54"/>
        <end position="146"/>
    </location>
</feature>
<feature type="chain" id="PRO_5007623686" evidence="2">
    <location>
        <begin position="24"/>
        <end position="607"/>
    </location>
</feature>
<name>A0A158D569_9BURK</name>
<feature type="region of interest" description="Disordered" evidence="1">
    <location>
        <begin position="28"/>
        <end position="51"/>
    </location>
</feature>
<dbReference type="SUPFAM" id="SSF56300">
    <property type="entry name" value="Metallo-dependent phosphatases"/>
    <property type="match status" value="1"/>
</dbReference>
<dbReference type="Pfam" id="PF09423">
    <property type="entry name" value="PhoD"/>
    <property type="match status" value="1"/>
</dbReference>
<dbReference type="Pfam" id="PF16655">
    <property type="entry name" value="PhoD_N"/>
    <property type="match status" value="1"/>
</dbReference>
<protein>
    <submittedName>
        <fullName evidence="5">Alkaline phosphatase D</fullName>
        <ecNumber evidence="5">3.1.3.1</ecNumber>
    </submittedName>
</protein>
<evidence type="ECO:0000313" key="5">
    <source>
        <dbReference type="EMBL" id="SAK89613.1"/>
    </source>
</evidence>
<dbReference type="InterPro" id="IPR018946">
    <property type="entry name" value="PhoD-like_MPP"/>
</dbReference>
<dbReference type="InterPro" id="IPR052900">
    <property type="entry name" value="Phospholipid_Metab_Enz"/>
</dbReference>
<dbReference type="OrthoDB" id="327733at2"/>
<dbReference type="EMBL" id="FCOA02000034">
    <property type="protein sequence ID" value="SAK89613.1"/>
    <property type="molecule type" value="Genomic_DNA"/>
</dbReference>
<dbReference type="STRING" id="1777140.AWB79_06447"/>
<accession>A0A158D569</accession>
<dbReference type="InterPro" id="IPR029052">
    <property type="entry name" value="Metallo-depent_PP-like"/>
</dbReference>
<dbReference type="PANTHER" id="PTHR43606:SF2">
    <property type="entry name" value="ALKALINE PHOSPHATASE FAMILY PROTEIN (AFU_ORTHOLOGUE AFUA_5G03860)"/>
    <property type="match status" value="1"/>
</dbReference>
<dbReference type="Proteomes" id="UP000054851">
    <property type="component" value="Unassembled WGS sequence"/>
</dbReference>
<evidence type="ECO:0000256" key="1">
    <source>
        <dbReference type="SAM" id="MobiDB-lite"/>
    </source>
</evidence>
<dbReference type="GO" id="GO:0004035">
    <property type="term" value="F:alkaline phosphatase activity"/>
    <property type="evidence" value="ECO:0007669"/>
    <property type="project" value="UniProtKB-EC"/>
</dbReference>
<dbReference type="PROSITE" id="PS51257">
    <property type="entry name" value="PROKAR_LIPOPROTEIN"/>
    <property type="match status" value="1"/>
</dbReference>
<organism evidence="5 6">
    <name type="scientific">Caballeronia hypogeia</name>
    <dbReference type="NCBI Taxonomy" id="1777140"/>
    <lineage>
        <taxon>Bacteria</taxon>
        <taxon>Pseudomonadati</taxon>
        <taxon>Pseudomonadota</taxon>
        <taxon>Betaproteobacteria</taxon>
        <taxon>Burkholderiales</taxon>
        <taxon>Burkholderiaceae</taxon>
        <taxon>Caballeronia</taxon>
    </lineage>
</organism>
<dbReference type="CDD" id="cd07389">
    <property type="entry name" value="MPP_PhoD"/>
    <property type="match status" value="1"/>
</dbReference>
<keyword evidence="6" id="KW-1185">Reference proteome</keyword>
<reference evidence="5" key="1">
    <citation type="submission" date="2016-01" db="EMBL/GenBank/DDBJ databases">
        <authorList>
            <person name="Peeters C."/>
        </authorList>
    </citation>
    <scope>NUCLEOTIDE SEQUENCE</scope>
    <source>
        <strain evidence="5">LMG 29322</strain>
    </source>
</reference>
<dbReference type="InterPro" id="IPR038607">
    <property type="entry name" value="PhoD-like_sf"/>
</dbReference>
<dbReference type="Gene3D" id="2.60.40.380">
    <property type="entry name" value="Purple acid phosphatase-like, N-terminal"/>
    <property type="match status" value="1"/>
</dbReference>
<feature type="domain" description="PhoD-like phosphatase metallophosphatase" evidence="3">
    <location>
        <begin position="159"/>
        <end position="565"/>
    </location>
</feature>
<evidence type="ECO:0000256" key="2">
    <source>
        <dbReference type="SAM" id="SignalP"/>
    </source>
</evidence>
<dbReference type="AlphaFoldDB" id="A0A158D569"/>
<proteinExistence type="predicted"/>
<dbReference type="Gene3D" id="3.60.21.70">
    <property type="entry name" value="PhoD-like phosphatase"/>
    <property type="match status" value="1"/>
</dbReference>
<evidence type="ECO:0000313" key="6">
    <source>
        <dbReference type="Proteomes" id="UP000054851"/>
    </source>
</evidence>
<feature type="signal peptide" evidence="2">
    <location>
        <begin position="1"/>
        <end position="23"/>
    </location>
</feature>
<keyword evidence="5" id="KW-0378">Hydrolase</keyword>
<comment type="caution">
    <text evidence="5">The sequence shown here is derived from an EMBL/GenBank/DDBJ whole genome shotgun (WGS) entry which is preliminary data.</text>
</comment>
<dbReference type="InterPro" id="IPR032093">
    <property type="entry name" value="PhoD_N"/>
</dbReference>
<dbReference type="EC" id="3.1.3.1" evidence="5"/>
<evidence type="ECO:0000259" key="3">
    <source>
        <dbReference type="Pfam" id="PF09423"/>
    </source>
</evidence>
<dbReference type="RefSeq" id="WP_061171471.1">
    <property type="nucleotide sequence ID" value="NZ_FCOA02000034.1"/>
</dbReference>
<sequence>MDRRRFLSLSAFYTVAAASGTLAACHGHDDNDNGGGSGGSGPTPPPAGAFAFPQGVASGDPRDVSVVFWTRCVTNDNAASTSPVAVTLQVSAQQNFSQLVASVPLSAIADYDFTVRAKVTGLAAKTTYYYRFVAGGDISATGTTLTAAAANEAIPQVRFAWFVCQNWSANHWQGMTLLAAETDIDFVVHLGDYIYEAGFSAPAGGVEPAHPAITLPDGLPSPSGGKYANTLNDYRTLYRTYRGDARLQNVHARFPVIAVWDDHEFSDDCWQDHQTYTNANLQQTARRRNANQAWAEYLPVDWGDVSFDLNNAAYDNIRIYRDFHFGSLIHLVMTDERLYRDDHVVSEAAIAQALGHDPVNGNDQVGSRYFVPQAVLAQFEALDTQRLGRVPSILGPTQTQWWKDTLKASTSTWKVWGNEVMMNRMWLDLSSLAPAPGNTVFVLDCDAWDGYPSHKADLMSFVKAQGIGNLVAITGDLHAFQAGIVRDVPNPSTGTPVMIDLMSAGMSSQPFFEDVKTYAAGMPLASLFSSSAVFDTFIRQNNPDMLYADHDGIGYATATVTPTQFIAIFNKMKLLNADGSAPQSPLQKRTRLTINAGAVSVSVEDNV</sequence>
<dbReference type="PANTHER" id="PTHR43606">
    <property type="entry name" value="PHOSPHATASE, PUTATIVE (AFU_ORTHOLOGUE AFUA_6G08710)-RELATED"/>
    <property type="match status" value="1"/>
</dbReference>